<proteinExistence type="predicted"/>
<dbReference type="EMBL" id="JAUSUG010000030">
    <property type="protein sequence ID" value="MDQ0257591.1"/>
    <property type="molecule type" value="Genomic_DNA"/>
</dbReference>
<gene>
    <name evidence="3" type="ORF">J2S74_005049</name>
</gene>
<organism evidence="3 4">
    <name type="scientific">Evansella vedderi</name>
    <dbReference type="NCBI Taxonomy" id="38282"/>
    <lineage>
        <taxon>Bacteria</taxon>
        <taxon>Bacillati</taxon>
        <taxon>Bacillota</taxon>
        <taxon>Bacilli</taxon>
        <taxon>Bacillales</taxon>
        <taxon>Bacillaceae</taxon>
        <taxon>Evansella</taxon>
    </lineage>
</organism>
<accession>A0ABU0A3Q3</accession>
<keyword evidence="1" id="KW-0472">Membrane</keyword>
<name>A0ABU0A3Q3_9BACI</name>
<reference evidence="3 4" key="1">
    <citation type="submission" date="2023-07" db="EMBL/GenBank/DDBJ databases">
        <title>Genomic Encyclopedia of Type Strains, Phase IV (KMG-IV): sequencing the most valuable type-strain genomes for metagenomic binning, comparative biology and taxonomic classification.</title>
        <authorList>
            <person name="Goeker M."/>
        </authorList>
    </citation>
    <scope>NUCLEOTIDE SEQUENCE [LARGE SCALE GENOMIC DNA]</scope>
    <source>
        <strain evidence="3 4">DSM 9768</strain>
    </source>
</reference>
<protein>
    <submittedName>
        <fullName evidence="3">Regulatory protein YycH of two-component signal transduction system YycFG</fullName>
    </submittedName>
</protein>
<dbReference type="Gene3D" id="3.30.310.160">
    <property type="entry name" value="YycH protein, domain 2"/>
    <property type="match status" value="1"/>
</dbReference>
<comment type="caution">
    <text evidence="3">The sequence shown here is derived from an EMBL/GenBank/DDBJ whole genome shotgun (WGS) entry which is preliminary data.</text>
</comment>
<dbReference type="CDD" id="cd15787">
    <property type="entry name" value="YycH_N"/>
    <property type="match status" value="1"/>
</dbReference>
<dbReference type="Proteomes" id="UP001230005">
    <property type="component" value="Unassembled WGS sequence"/>
</dbReference>
<feature type="domain" description="Regulatory protein YycH" evidence="2">
    <location>
        <begin position="3"/>
        <end position="436"/>
    </location>
</feature>
<evidence type="ECO:0000259" key="2">
    <source>
        <dbReference type="Pfam" id="PF07435"/>
    </source>
</evidence>
<dbReference type="InterPro" id="IPR009996">
    <property type="entry name" value="YycH"/>
</dbReference>
<keyword evidence="1" id="KW-0812">Transmembrane</keyword>
<keyword evidence="4" id="KW-1185">Reference proteome</keyword>
<keyword evidence="1" id="KW-1133">Transmembrane helix</keyword>
<dbReference type="Pfam" id="PF07435">
    <property type="entry name" value="YycH"/>
    <property type="match status" value="1"/>
</dbReference>
<feature type="transmembrane region" description="Helical" evidence="1">
    <location>
        <begin position="7"/>
        <end position="25"/>
    </location>
</feature>
<evidence type="ECO:0000313" key="3">
    <source>
        <dbReference type="EMBL" id="MDQ0257591.1"/>
    </source>
</evidence>
<sequence>MIEHIKTATLWLLICTSIILTWMIWTYQPEYRILGESDYIEREIIGEERSLLDVIHPEKVIIHEDDQSFWLHPFEGAYENILNQLRRIRLDYFYSGSDVYGSSMSGIQGLEIIFPDQLQRDWIYMLFDMEDSEQVLPMESVDRILLFMNNQSSQTEVSVRFVSSHNNEFYQANTGLSVNQFKAFYNEYVDNRTEVNVYPLQTNTRNIFSKRNYVPIETMDLKRYTFLINSVEDAQEAFLQALFNDPELVRNYFQGNQEVYTDGNRMMNVVENGNVLQYVHSTSLTQSERSERSIVEASIDFINGHAGWTDQYKLASWSETTFNDRATFRMHVDGLPIMGTNVNRTEFYTMELARQGSRISEYIRPIFHLEEELHGLERTSLPSFQVVLNVIDENEAIEKELIEDVAVGYYMRKQTSLIIFEPAWFIQERGIWRRVDIRDDLLQGSLGGGTE</sequence>
<evidence type="ECO:0000313" key="4">
    <source>
        <dbReference type="Proteomes" id="UP001230005"/>
    </source>
</evidence>
<dbReference type="RefSeq" id="WP_307331559.1">
    <property type="nucleotide sequence ID" value="NZ_JAUSUG010000030.1"/>
</dbReference>
<dbReference type="InterPro" id="IPR042274">
    <property type="entry name" value="YycH/YycI_2"/>
</dbReference>
<evidence type="ECO:0000256" key="1">
    <source>
        <dbReference type="SAM" id="Phobius"/>
    </source>
</evidence>